<dbReference type="HAMAP" id="MF_00849">
    <property type="entry name" value="BipA"/>
    <property type="match status" value="1"/>
</dbReference>
<dbReference type="GO" id="GO:0003924">
    <property type="term" value="F:GTPase activity"/>
    <property type="evidence" value="ECO:0007669"/>
    <property type="project" value="UniProtKB-UniRule"/>
</dbReference>
<dbReference type="Gene3D" id="3.30.70.240">
    <property type="match status" value="1"/>
</dbReference>
<dbReference type="AlphaFoldDB" id="A0AAU7BXY8"/>
<dbReference type="Gene3D" id="2.40.50.250">
    <property type="entry name" value="bipa protein"/>
    <property type="match status" value="1"/>
</dbReference>
<dbReference type="InterPro" id="IPR035647">
    <property type="entry name" value="EFG_III/V"/>
</dbReference>
<evidence type="ECO:0000313" key="6">
    <source>
        <dbReference type="EMBL" id="XBG65957.1"/>
    </source>
</evidence>
<dbReference type="Pfam" id="PF00009">
    <property type="entry name" value="GTP_EFTU"/>
    <property type="match status" value="1"/>
</dbReference>
<dbReference type="FunFam" id="3.30.70.870:FF:000003">
    <property type="entry name" value="GTP-binding protein TypA"/>
    <property type="match status" value="1"/>
</dbReference>
<dbReference type="EC" id="3.6.5.-" evidence="4"/>
<evidence type="ECO:0000259" key="5">
    <source>
        <dbReference type="PROSITE" id="PS51722"/>
    </source>
</evidence>
<dbReference type="FunFam" id="3.30.70.240:FF:000002">
    <property type="entry name" value="GTP-binding protein TypA"/>
    <property type="match status" value="1"/>
</dbReference>
<name>A0AAU7BXY8_9RICK</name>
<dbReference type="CDD" id="cd01891">
    <property type="entry name" value="TypA_BipA"/>
    <property type="match status" value="1"/>
</dbReference>
<keyword evidence="4" id="KW-0378">Hydrolase</keyword>
<dbReference type="InterPro" id="IPR005225">
    <property type="entry name" value="Small_GTP-bd"/>
</dbReference>
<dbReference type="SUPFAM" id="SSF50447">
    <property type="entry name" value="Translation proteins"/>
    <property type="match status" value="1"/>
</dbReference>
<dbReference type="FunFam" id="2.40.30.10:FF:000016">
    <property type="entry name" value="GTP-binding protein TypA"/>
    <property type="match status" value="1"/>
</dbReference>
<dbReference type="GO" id="GO:0043022">
    <property type="term" value="F:ribosome binding"/>
    <property type="evidence" value="ECO:0007669"/>
    <property type="project" value="UniProtKB-UniRule"/>
</dbReference>
<feature type="binding site" evidence="4">
    <location>
        <begin position="14"/>
        <end position="19"/>
    </location>
    <ligand>
        <name>GTP</name>
        <dbReference type="ChEBI" id="CHEBI:37565"/>
    </ligand>
</feature>
<keyword evidence="2 4" id="KW-0342">GTP-binding</keyword>
<dbReference type="NCBIfam" id="TIGR00231">
    <property type="entry name" value="small_GTP"/>
    <property type="match status" value="1"/>
</dbReference>
<dbReference type="InterPro" id="IPR047041">
    <property type="entry name" value="BipA_GTP-bd_dom"/>
</dbReference>
<dbReference type="InterPro" id="IPR006298">
    <property type="entry name" value="BipA"/>
</dbReference>
<dbReference type="InterPro" id="IPR031157">
    <property type="entry name" value="G_TR_CS"/>
</dbReference>
<dbReference type="GO" id="GO:0000027">
    <property type="term" value="P:ribosomal large subunit assembly"/>
    <property type="evidence" value="ECO:0007669"/>
    <property type="project" value="UniProtKB-UniRule"/>
</dbReference>
<dbReference type="CDD" id="cd03691">
    <property type="entry name" value="BipA_TypA_II"/>
    <property type="match status" value="1"/>
</dbReference>
<keyword evidence="4" id="KW-0963">Cytoplasm</keyword>
<dbReference type="GO" id="GO:0010467">
    <property type="term" value="P:gene expression"/>
    <property type="evidence" value="ECO:0007669"/>
    <property type="project" value="UniProtKB-ARBA"/>
</dbReference>
<dbReference type="InterPro" id="IPR000795">
    <property type="entry name" value="T_Tr_GTP-bd_dom"/>
</dbReference>
<comment type="similarity">
    <text evidence="4">Belongs to the TRAFAC class translation factor GTPase superfamily. Classic translation factor GTPase family. BipA subfamily.</text>
</comment>
<dbReference type="InterPro" id="IPR048876">
    <property type="entry name" value="BipA_C"/>
</dbReference>
<evidence type="ECO:0000256" key="3">
    <source>
        <dbReference type="ARBA" id="ARBA00048548"/>
    </source>
</evidence>
<dbReference type="PRINTS" id="PR00315">
    <property type="entry name" value="ELONGATNFCT"/>
</dbReference>
<dbReference type="Gene3D" id="2.40.30.10">
    <property type="entry name" value="Translation factors"/>
    <property type="match status" value="1"/>
</dbReference>
<dbReference type="InterPro" id="IPR047042">
    <property type="entry name" value="BipA_II"/>
</dbReference>
<reference evidence="6" key="1">
    <citation type="submission" date="2024-05" db="EMBL/GenBank/DDBJ databases">
        <title>Characterization of a novel Rickettsia species. (Rickettsia oklahomia sp. nov.) from Amblyomma americanum ticks.</title>
        <authorList>
            <person name="Korla P.K."/>
            <person name="Karounos M."/>
            <person name="Wilson J.M."/>
            <person name="Little S.E."/>
            <person name="Qurollo B.A."/>
        </authorList>
    </citation>
    <scope>NUCLEOTIDE SEQUENCE</scope>
    <source>
        <strain evidence="6">Oklahoma-10</strain>
    </source>
</reference>
<dbReference type="GO" id="GO:0019843">
    <property type="term" value="F:rRNA binding"/>
    <property type="evidence" value="ECO:0007669"/>
    <property type="project" value="UniProtKB-KW"/>
</dbReference>
<evidence type="ECO:0000256" key="4">
    <source>
        <dbReference type="HAMAP-Rule" id="MF_00849"/>
    </source>
</evidence>
<dbReference type="SUPFAM" id="SSF54980">
    <property type="entry name" value="EF-G C-terminal domain-like"/>
    <property type="match status" value="2"/>
</dbReference>
<comment type="function">
    <text evidence="4">A 50S ribosomal subunit assembly protein with GTPase activity, required for 50S subunit assembly at low temperatures, may also play a role in translation. Binds GTP and analogs. Binds the 70S ribosome between the 30S and 50S subunits, in a similar position as ribosome-bound EF-G; it contacts a number of ribosomal proteins, both rRNAs and the A-site tRNA.</text>
</comment>
<evidence type="ECO:0000256" key="2">
    <source>
        <dbReference type="ARBA" id="ARBA00023134"/>
    </source>
</evidence>
<dbReference type="NCBIfam" id="TIGR01394">
    <property type="entry name" value="TypA_BipA"/>
    <property type="match status" value="1"/>
</dbReference>
<dbReference type="EMBL" id="CP157197">
    <property type="protein sequence ID" value="XBG65957.1"/>
    <property type="molecule type" value="Genomic_DNA"/>
</dbReference>
<feature type="binding site" evidence="4">
    <location>
        <begin position="127"/>
        <end position="130"/>
    </location>
    <ligand>
        <name>GTP</name>
        <dbReference type="ChEBI" id="CHEBI:37565"/>
    </ligand>
</feature>
<dbReference type="GO" id="GO:1990904">
    <property type="term" value="C:ribonucleoprotein complex"/>
    <property type="evidence" value="ECO:0007669"/>
    <property type="project" value="TreeGrafter"/>
</dbReference>
<keyword evidence="4" id="KW-0694">RNA-binding</keyword>
<dbReference type="InterPro" id="IPR000640">
    <property type="entry name" value="EFG_V-like"/>
</dbReference>
<dbReference type="InterPro" id="IPR042116">
    <property type="entry name" value="TypA/BipA_C"/>
</dbReference>
<dbReference type="GO" id="GO:0005525">
    <property type="term" value="F:GTP binding"/>
    <property type="evidence" value="ECO:0007669"/>
    <property type="project" value="UniProtKB-UniRule"/>
</dbReference>
<dbReference type="InterPro" id="IPR009000">
    <property type="entry name" value="Transl_B-barrel_sf"/>
</dbReference>
<organism evidence="6">
    <name type="scientific">Rickettsia oklahomensis</name>
    <dbReference type="NCBI Taxonomy" id="3141789"/>
    <lineage>
        <taxon>Bacteria</taxon>
        <taxon>Pseudomonadati</taxon>
        <taxon>Pseudomonadota</taxon>
        <taxon>Alphaproteobacteria</taxon>
        <taxon>Rickettsiales</taxon>
        <taxon>Rickettsiaceae</taxon>
        <taxon>Rickettsieae</taxon>
        <taxon>Rickettsia</taxon>
        <taxon>belli group</taxon>
    </lineage>
</organism>
<dbReference type="Gene3D" id="3.30.70.870">
    <property type="entry name" value="Elongation Factor G (Translational Gtpase), domain 3"/>
    <property type="match status" value="1"/>
</dbReference>
<dbReference type="CDD" id="cd03710">
    <property type="entry name" value="BipA_TypA_C"/>
    <property type="match status" value="1"/>
</dbReference>
<dbReference type="Pfam" id="PF21018">
    <property type="entry name" value="BipA_C"/>
    <property type="match status" value="1"/>
</dbReference>
<keyword evidence="1 4" id="KW-0547">Nucleotide-binding</keyword>
<dbReference type="FunFam" id="2.40.50.250:FF:000001">
    <property type="entry name" value="GTP-binding protein TypA"/>
    <property type="match status" value="1"/>
</dbReference>
<dbReference type="GO" id="GO:0005829">
    <property type="term" value="C:cytosol"/>
    <property type="evidence" value="ECO:0007669"/>
    <property type="project" value="TreeGrafter"/>
</dbReference>
<protein>
    <recommendedName>
        <fullName evidence="4">Large ribosomal subunit assembly factor BipA</fullName>
        <ecNumber evidence="4">3.6.5.-</ecNumber>
    </recommendedName>
    <alternativeName>
        <fullName evidence="4">GTP-binding protein BipA</fullName>
    </alternativeName>
</protein>
<dbReference type="CDD" id="cd16263">
    <property type="entry name" value="BipA_III"/>
    <property type="match status" value="1"/>
</dbReference>
<dbReference type="Pfam" id="PF00679">
    <property type="entry name" value="EFG_C"/>
    <property type="match status" value="1"/>
</dbReference>
<accession>A0AAU7BXY8</accession>
<dbReference type="InterPro" id="IPR004161">
    <property type="entry name" value="EFTu-like_2"/>
</dbReference>
<sequence>MTSIRNIAIIAHVDHGKTTLVDNMLKQSGTFRANQAVAERAMDSNDLERERGITILAKCTALMWNDTRINIVDTPGHADFGGEVERILSMVDGVVLLVDASEGPMPQTKFVLSKALNLGLKPIVVINKIDREDQRVKEVIDEVFELFVALEANNDQVDFPIVYASGRAGRAALTFDDKINPLDNLTDNLSPLFDLIVKHVPTPISDYKAPFSMLVTTREYNSFFGRVLTGRVQSGTVKINQNVKVLNRENKVLENGRITKILAFRGLERIAIDEATAGDIIAVAGVENANVADTICSPEVTQAVPSLPIDPPTLSMTFSVNDSPLAGSEGTKVTSSLIGNRLMRELESNVALTVTETAEKNAFQVAGRGELQLGILIETMRREGFELSISRPEVLFQTDENGNKQEPMEEIQIDVDDDYVGVVVKSLALRKSEMTDMRPSGGGKSRITFIGPSRGLIGYYSQFLTETRGTGIMNRIFHGYADYKGNIEGRRNGVLISNCDGTAVAYALWNLEERGKMFINPSDKVYRGMIIGEHNRDNDLEVNPLKAKQLSNVRAAGKDEAIRLTPPMLLTLEQAISYIQDDERVEVTPKSIRLRKALLDPNDRKRAVKQKVAPN</sequence>
<dbReference type="GO" id="GO:0097216">
    <property type="term" value="F:guanosine tetraphosphate binding"/>
    <property type="evidence" value="ECO:0007669"/>
    <property type="project" value="UniProtKB-ARBA"/>
</dbReference>
<comment type="catalytic activity">
    <reaction evidence="3 4">
        <text>GTP + H2O = GDP + phosphate + H(+)</text>
        <dbReference type="Rhea" id="RHEA:19669"/>
        <dbReference type="ChEBI" id="CHEBI:15377"/>
        <dbReference type="ChEBI" id="CHEBI:15378"/>
        <dbReference type="ChEBI" id="CHEBI:37565"/>
        <dbReference type="ChEBI" id="CHEBI:43474"/>
        <dbReference type="ChEBI" id="CHEBI:58189"/>
    </reaction>
</comment>
<feature type="domain" description="Tr-type G" evidence="5">
    <location>
        <begin position="2"/>
        <end position="204"/>
    </location>
</feature>
<keyword evidence="4" id="KW-0699">rRNA-binding</keyword>
<dbReference type="Gene3D" id="3.40.50.300">
    <property type="entry name" value="P-loop containing nucleotide triphosphate hydrolases"/>
    <property type="match status" value="1"/>
</dbReference>
<dbReference type="Pfam" id="PF03144">
    <property type="entry name" value="GTP_EFTU_D2"/>
    <property type="match status" value="1"/>
</dbReference>
<dbReference type="KEGG" id="rof:AAGW17_03020"/>
<dbReference type="FunFam" id="3.40.50.300:FF:000055">
    <property type="entry name" value="GTP-binding protein TypA"/>
    <property type="match status" value="1"/>
</dbReference>
<dbReference type="PROSITE" id="PS00301">
    <property type="entry name" value="G_TR_1"/>
    <property type="match status" value="1"/>
</dbReference>
<keyword evidence="4" id="KW-0820">tRNA-binding</keyword>
<keyword evidence="4" id="KW-0690">Ribosome biogenesis</keyword>
<dbReference type="RefSeq" id="WP_347938586.1">
    <property type="nucleotide sequence ID" value="NZ_CP157197.1"/>
</dbReference>
<comment type="subcellular location">
    <subcellularLocation>
        <location evidence="4">Cytoplasm</location>
    </subcellularLocation>
    <text evidence="4">Binds to ribosomes.</text>
</comment>
<dbReference type="InterPro" id="IPR035651">
    <property type="entry name" value="BipA_V"/>
</dbReference>
<dbReference type="GO" id="GO:0009409">
    <property type="term" value="P:response to cold"/>
    <property type="evidence" value="ECO:0007669"/>
    <property type="project" value="UniProtKB-ARBA"/>
</dbReference>
<dbReference type="InterPro" id="IPR027417">
    <property type="entry name" value="P-loop_NTPase"/>
</dbReference>
<dbReference type="PANTHER" id="PTHR42908">
    <property type="entry name" value="TRANSLATION ELONGATION FACTOR-RELATED"/>
    <property type="match status" value="1"/>
</dbReference>
<dbReference type="PROSITE" id="PS51722">
    <property type="entry name" value="G_TR_2"/>
    <property type="match status" value="1"/>
</dbReference>
<comment type="subunit">
    <text evidence="4">Monomer.</text>
</comment>
<dbReference type="SUPFAM" id="SSF52540">
    <property type="entry name" value="P-loop containing nucleoside triphosphate hydrolases"/>
    <property type="match status" value="1"/>
</dbReference>
<gene>
    <name evidence="6" type="primary">typA</name>
    <name evidence="4" type="synonym">bipA</name>
    <name evidence="6" type="ORF">AAGW17_03020</name>
</gene>
<proteinExistence type="inferred from homology"/>
<evidence type="ECO:0000256" key="1">
    <source>
        <dbReference type="ARBA" id="ARBA00022741"/>
    </source>
</evidence>
<dbReference type="PANTHER" id="PTHR42908:SF8">
    <property type="entry name" value="TR-TYPE G DOMAIN-CONTAINING PROTEIN"/>
    <property type="match status" value="1"/>
</dbReference>
<dbReference type="GO" id="GO:0000049">
    <property type="term" value="F:tRNA binding"/>
    <property type="evidence" value="ECO:0007669"/>
    <property type="project" value="UniProtKB-KW"/>
</dbReference>
<dbReference type="InterPro" id="IPR047043">
    <property type="entry name" value="BipA_III"/>
</dbReference>